<dbReference type="NCBIfam" id="TIGR02532">
    <property type="entry name" value="IV_pilin_GFxxxE"/>
    <property type="match status" value="1"/>
</dbReference>
<evidence type="ECO:0008006" key="4">
    <source>
        <dbReference type="Google" id="ProtNLM"/>
    </source>
</evidence>
<dbReference type="SUPFAM" id="SSF54523">
    <property type="entry name" value="Pili subunits"/>
    <property type="match status" value="1"/>
</dbReference>
<accession>A0ABN8DUC7</accession>
<dbReference type="Pfam" id="PF07963">
    <property type="entry name" value="N_methyl"/>
    <property type="match status" value="1"/>
</dbReference>
<dbReference type="InterPro" id="IPR012902">
    <property type="entry name" value="N_methyl_site"/>
</dbReference>
<gene>
    <name evidence="2" type="ORF">VST7929_02586</name>
</gene>
<organism evidence="2 3">
    <name type="scientific">Vibrio stylophorae</name>
    <dbReference type="NCBI Taxonomy" id="659351"/>
    <lineage>
        <taxon>Bacteria</taxon>
        <taxon>Pseudomonadati</taxon>
        <taxon>Pseudomonadota</taxon>
        <taxon>Gammaproteobacteria</taxon>
        <taxon>Vibrionales</taxon>
        <taxon>Vibrionaceae</taxon>
        <taxon>Vibrio</taxon>
    </lineage>
</organism>
<dbReference type="Gene3D" id="3.30.700.10">
    <property type="entry name" value="Glycoprotein, Type 4 Pilin"/>
    <property type="match status" value="1"/>
</dbReference>
<name>A0ABN8DUC7_9VIBR</name>
<protein>
    <recommendedName>
        <fullName evidence="4">V10 pilin</fullName>
    </recommendedName>
</protein>
<dbReference type="PROSITE" id="PS00409">
    <property type="entry name" value="PROKAR_NTER_METHYL"/>
    <property type="match status" value="1"/>
</dbReference>
<dbReference type="EMBL" id="CAKLDI010000001">
    <property type="protein sequence ID" value="CAH0534636.1"/>
    <property type="molecule type" value="Genomic_DNA"/>
</dbReference>
<sequence length="160" mass="17743">MESKGFTLIELVIGILLVAILSVTAIPKFLSMQKDARIAVLYQAKGAIATANQQLYAKAIIQSQDKIDSTRLNIDLDHDGIKDVAGYFGLIKYVNPARELAGLDPRLNIRKGNINNPDAPYFWIGFTDRPSSTQHQCYVAIYYPPAAGGEVRYKMFSDDC</sequence>
<keyword evidence="3" id="KW-1185">Reference proteome</keyword>
<comment type="caution">
    <text evidence="2">The sequence shown here is derived from an EMBL/GenBank/DDBJ whole genome shotgun (WGS) entry which is preliminary data.</text>
</comment>
<keyword evidence="1" id="KW-0472">Membrane</keyword>
<dbReference type="Proteomes" id="UP000838672">
    <property type="component" value="Unassembled WGS sequence"/>
</dbReference>
<evidence type="ECO:0000256" key="1">
    <source>
        <dbReference type="SAM" id="Phobius"/>
    </source>
</evidence>
<feature type="transmembrane region" description="Helical" evidence="1">
    <location>
        <begin position="6"/>
        <end position="27"/>
    </location>
</feature>
<evidence type="ECO:0000313" key="2">
    <source>
        <dbReference type="EMBL" id="CAH0534636.1"/>
    </source>
</evidence>
<keyword evidence="1" id="KW-1133">Transmembrane helix</keyword>
<reference evidence="2" key="1">
    <citation type="submission" date="2021-11" db="EMBL/GenBank/DDBJ databases">
        <authorList>
            <person name="Rodrigo-Torres L."/>
            <person name="Arahal R. D."/>
            <person name="Lucena T."/>
        </authorList>
    </citation>
    <scope>NUCLEOTIDE SEQUENCE</scope>
    <source>
        <strain evidence="2">CECT 7929</strain>
    </source>
</reference>
<evidence type="ECO:0000313" key="3">
    <source>
        <dbReference type="Proteomes" id="UP000838672"/>
    </source>
</evidence>
<dbReference type="InterPro" id="IPR045584">
    <property type="entry name" value="Pilin-like"/>
</dbReference>
<proteinExistence type="predicted"/>
<keyword evidence="1" id="KW-0812">Transmembrane</keyword>